<evidence type="ECO:0000313" key="2">
    <source>
        <dbReference type="Proteomes" id="UP000276215"/>
    </source>
</evidence>
<dbReference type="AlphaFoldDB" id="A0A3N4JIA9"/>
<protein>
    <submittedName>
        <fullName evidence="1">Uncharacterized protein</fullName>
    </submittedName>
</protein>
<accession>A0A3N4JIA9</accession>
<dbReference type="EMBL" id="ML120409">
    <property type="protein sequence ID" value="RPA96997.1"/>
    <property type="molecule type" value="Genomic_DNA"/>
</dbReference>
<evidence type="ECO:0000313" key="1">
    <source>
        <dbReference type="EMBL" id="RPA96997.1"/>
    </source>
</evidence>
<organism evidence="1 2">
    <name type="scientific">Choiromyces venosus 120613-1</name>
    <dbReference type="NCBI Taxonomy" id="1336337"/>
    <lineage>
        <taxon>Eukaryota</taxon>
        <taxon>Fungi</taxon>
        <taxon>Dikarya</taxon>
        <taxon>Ascomycota</taxon>
        <taxon>Pezizomycotina</taxon>
        <taxon>Pezizomycetes</taxon>
        <taxon>Pezizales</taxon>
        <taxon>Tuberaceae</taxon>
        <taxon>Choiromyces</taxon>
    </lineage>
</organism>
<proteinExistence type="predicted"/>
<name>A0A3N4JIA9_9PEZI</name>
<reference evidence="1 2" key="1">
    <citation type="journal article" date="2018" name="Nat. Ecol. Evol.">
        <title>Pezizomycetes genomes reveal the molecular basis of ectomycorrhizal truffle lifestyle.</title>
        <authorList>
            <person name="Murat C."/>
            <person name="Payen T."/>
            <person name="Noel B."/>
            <person name="Kuo A."/>
            <person name="Morin E."/>
            <person name="Chen J."/>
            <person name="Kohler A."/>
            <person name="Krizsan K."/>
            <person name="Balestrini R."/>
            <person name="Da Silva C."/>
            <person name="Montanini B."/>
            <person name="Hainaut M."/>
            <person name="Levati E."/>
            <person name="Barry K.W."/>
            <person name="Belfiori B."/>
            <person name="Cichocki N."/>
            <person name="Clum A."/>
            <person name="Dockter R.B."/>
            <person name="Fauchery L."/>
            <person name="Guy J."/>
            <person name="Iotti M."/>
            <person name="Le Tacon F."/>
            <person name="Lindquist E.A."/>
            <person name="Lipzen A."/>
            <person name="Malagnac F."/>
            <person name="Mello A."/>
            <person name="Molinier V."/>
            <person name="Miyauchi S."/>
            <person name="Poulain J."/>
            <person name="Riccioni C."/>
            <person name="Rubini A."/>
            <person name="Sitrit Y."/>
            <person name="Splivallo R."/>
            <person name="Traeger S."/>
            <person name="Wang M."/>
            <person name="Zifcakova L."/>
            <person name="Wipf D."/>
            <person name="Zambonelli A."/>
            <person name="Paolocci F."/>
            <person name="Nowrousian M."/>
            <person name="Ottonello S."/>
            <person name="Baldrian P."/>
            <person name="Spatafora J.W."/>
            <person name="Henrissat B."/>
            <person name="Nagy L.G."/>
            <person name="Aury J.M."/>
            <person name="Wincker P."/>
            <person name="Grigoriev I.V."/>
            <person name="Bonfante P."/>
            <person name="Martin F.M."/>
        </authorList>
    </citation>
    <scope>NUCLEOTIDE SEQUENCE [LARGE SCALE GENOMIC DNA]</scope>
    <source>
        <strain evidence="1 2">120613-1</strain>
    </source>
</reference>
<dbReference type="Proteomes" id="UP000276215">
    <property type="component" value="Unassembled WGS sequence"/>
</dbReference>
<keyword evidence="2" id="KW-1185">Reference proteome</keyword>
<gene>
    <name evidence="1" type="ORF">L873DRAFT_1810513</name>
</gene>
<sequence length="105" mass="12422">MGRYERILGTTFSLVWLSRFHSFENSTVPAYRHQNRKTENPKTLWNRQKSRFPIRYSIIKSPVLVVKIDFQKRQKRLSVSAPSGVEEIGYGREIEMAVLVRREPQ</sequence>